<gene>
    <name evidence="1" type="ORF">FC75_GL001286</name>
</gene>
<dbReference type="AlphaFoldDB" id="A0A0R2FJK3"/>
<evidence type="ECO:0000313" key="2">
    <source>
        <dbReference type="Proteomes" id="UP000050865"/>
    </source>
</evidence>
<protein>
    <recommendedName>
        <fullName evidence="3">YxeA family protein</fullName>
    </recommendedName>
</protein>
<name>A0A0R2FJK3_9LACO</name>
<accession>A0A0R2FJK3</accession>
<dbReference type="Proteomes" id="UP000050865">
    <property type="component" value="Unassembled WGS sequence"/>
</dbReference>
<dbReference type="EMBL" id="AYZJ01000023">
    <property type="protein sequence ID" value="KRN24484.1"/>
    <property type="molecule type" value="Genomic_DNA"/>
</dbReference>
<dbReference type="Pfam" id="PF06486">
    <property type="entry name" value="DUF1093"/>
    <property type="match status" value="1"/>
</dbReference>
<evidence type="ECO:0000313" key="1">
    <source>
        <dbReference type="EMBL" id="KRN24484.1"/>
    </source>
</evidence>
<dbReference type="PANTHER" id="PTHR36433">
    <property type="entry name" value="HYPOTHETICAL CYTOSOLIC PROTEIN"/>
    <property type="match status" value="1"/>
</dbReference>
<sequence length="133" mass="14817">MGALMIIMAVILFGAPLFTRDQPTEAAGMLDRYNPVLPQETVYVATGGCSVEWVANAHGGRDYRYRLPSYSRDGRERKLLLQVTDKPLAPHAYLAVRSKGQTVLSWRRVKASQIPVAARHRLVSGAQKNPDRQ</sequence>
<proteinExistence type="predicted"/>
<dbReference type="Gene3D" id="2.40.50.480">
    <property type="match status" value="1"/>
</dbReference>
<keyword evidence="2" id="KW-1185">Reference proteome</keyword>
<evidence type="ECO:0008006" key="3">
    <source>
        <dbReference type="Google" id="ProtNLM"/>
    </source>
</evidence>
<dbReference type="SUPFAM" id="SSF159121">
    <property type="entry name" value="BC4932-like"/>
    <property type="match status" value="1"/>
</dbReference>
<dbReference type="PATRIC" id="fig|1423730.4.peg.1343"/>
<organism evidence="1 2">
    <name type="scientific">Lacticaseibacillus camelliae DSM 22697 = JCM 13995</name>
    <dbReference type="NCBI Taxonomy" id="1423730"/>
    <lineage>
        <taxon>Bacteria</taxon>
        <taxon>Bacillati</taxon>
        <taxon>Bacillota</taxon>
        <taxon>Bacilli</taxon>
        <taxon>Lactobacillales</taxon>
        <taxon>Lactobacillaceae</taxon>
        <taxon>Lacticaseibacillus</taxon>
    </lineage>
</organism>
<reference evidence="1 2" key="1">
    <citation type="journal article" date="2015" name="Genome Announc.">
        <title>Expanding the biotechnology potential of lactobacilli through comparative genomics of 213 strains and associated genera.</title>
        <authorList>
            <person name="Sun Z."/>
            <person name="Harris H.M."/>
            <person name="McCann A."/>
            <person name="Guo C."/>
            <person name="Argimon S."/>
            <person name="Zhang W."/>
            <person name="Yang X."/>
            <person name="Jeffery I.B."/>
            <person name="Cooney J.C."/>
            <person name="Kagawa T.F."/>
            <person name="Liu W."/>
            <person name="Song Y."/>
            <person name="Salvetti E."/>
            <person name="Wrobel A."/>
            <person name="Rasinkangas P."/>
            <person name="Parkhill J."/>
            <person name="Rea M.C."/>
            <person name="O'Sullivan O."/>
            <person name="Ritari J."/>
            <person name="Douillard F.P."/>
            <person name="Paul Ross R."/>
            <person name="Yang R."/>
            <person name="Briner A.E."/>
            <person name="Felis G.E."/>
            <person name="de Vos W.M."/>
            <person name="Barrangou R."/>
            <person name="Klaenhammer T.R."/>
            <person name="Caufield P.W."/>
            <person name="Cui Y."/>
            <person name="Zhang H."/>
            <person name="O'Toole P.W."/>
        </authorList>
    </citation>
    <scope>NUCLEOTIDE SEQUENCE [LARGE SCALE GENOMIC DNA]</scope>
    <source>
        <strain evidence="1 2">DSM 22697</strain>
    </source>
</reference>
<dbReference type="InterPro" id="IPR006542">
    <property type="entry name" value="DUF1093"/>
</dbReference>
<dbReference type="InterPro" id="IPR036166">
    <property type="entry name" value="YxeA-like_sf"/>
</dbReference>
<comment type="caution">
    <text evidence="1">The sequence shown here is derived from an EMBL/GenBank/DDBJ whole genome shotgun (WGS) entry which is preliminary data.</text>
</comment>
<dbReference type="PANTHER" id="PTHR36433:SF2">
    <property type="entry name" value="YXEA FAMILY PROTEIN"/>
    <property type="match status" value="1"/>
</dbReference>